<dbReference type="InterPro" id="IPR025948">
    <property type="entry name" value="HTH-like_dom"/>
</dbReference>
<proteinExistence type="predicted"/>
<dbReference type="AlphaFoldDB" id="E1YA50"/>
<dbReference type="EMBL" id="FR695866">
    <property type="protein sequence ID" value="CBX27444.1"/>
    <property type="molecule type" value="Genomic_DNA"/>
</dbReference>
<accession>E1YA50</accession>
<evidence type="ECO:0000313" key="2">
    <source>
        <dbReference type="EMBL" id="CBX27444.1"/>
    </source>
</evidence>
<protein>
    <recommendedName>
        <fullName evidence="1">HTH-like domain-containing protein</fullName>
    </recommendedName>
</protein>
<sequence length="112" mass="13334">MVELAQRFQVHPNQISATSMYYEPKPISSKDLELMRLIDEIHLRCPFYGSRRLRDKLNENGHNVGRGHVIIRWLHLYTQQLMCHHRRMGFFPALRRFNKSVKICRKATTVSI</sequence>
<organism evidence="2">
    <name type="scientific">uncultured Desulfobacterium sp</name>
    <dbReference type="NCBI Taxonomy" id="201089"/>
    <lineage>
        <taxon>Bacteria</taxon>
        <taxon>Pseudomonadati</taxon>
        <taxon>Thermodesulfobacteriota</taxon>
        <taxon>Desulfobacteria</taxon>
        <taxon>Desulfobacterales</taxon>
        <taxon>Desulfobacteriaceae</taxon>
        <taxon>Desulfobacterium</taxon>
        <taxon>environmental samples</taxon>
    </lineage>
</organism>
<name>E1YA50_9BACT</name>
<feature type="domain" description="HTH-like" evidence="1">
    <location>
        <begin position="31"/>
        <end position="69"/>
    </location>
</feature>
<evidence type="ECO:0000259" key="1">
    <source>
        <dbReference type="Pfam" id="PF13276"/>
    </source>
</evidence>
<dbReference type="Pfam" id="PF13276">
    <property type="entry name" value="HTH_21"/>
    <property type="match status" value="1"/>
</dbReference>
<gene>
    <name evidence="2" type="ORF">N47_H22660</name>
</gene>
<reference evidence="2" key="1">
    <citation type="journal article" date="2011" name="Environ. Microbiol.">
        <title>Genomic insights into the metabolic potential of the polycyclic aromatic hydrocarbon degrading sulfate-reducing Deltaproteobacterium N47.</title>
        <authorList>
            <person name="Bergmann F."/>
            <person name="Selesi D."/>
            <person name="Weinmaier T."/>
            <person name="Tischler P."/>
            <person name="Rattei T."/>
            <person name="Meckenstock R.U."/>
        </authorList>
    </citation>
    <scope>NUCLEOTIDE SEQUENCE</scope>
</reference>